<dbReference type="Gene3D" id="2.30.29.30">
    <property type="entry name" value="Pleckstrin-homology domain (PH domain)/Phosphotyrosine-binding domain (PTB)"/>
    <property type="match status" value="1"/>
</dbReference>
<feature type="domain" description="Ig-like" evidence="28">
    <location>
        <begin position="3985"/>
        <end position="4068"/>
    </location>
</feature>
<feature type="region of interest" description="Disordered" evidence="24">
    <location>
        <begin position="5985"/>
        <end position="6008"/>
    </location>
</feature>
<dbReference type="SUPFAM" id="SSF48065">
    <property type="entry name" value="DBL homology domain (DH-domain)"/>
    <property type="match status" value="1"/>
</dbReference>
<comment type="cofactor">
    <cofactor evidence="1">
        <name>Mg(2+)</name>
        <dbReference type="ChEBI" id="CHEBI:18420"/>
    </cofactor>
</comment>
<feature type="domain" description="Ig-like" evidence="28">
    <location>
        <begin position="4249"/>
        <end position="4332"/>
    </location>
</feature>
<evidence type="ECO:0000256" key="14">
    <source>
        <dbReference type="ARBA" id="ARBA00022777"/>
    </source>
</evidence>
<keyword evidence="6 23" id="KW-0728">SH3 domain</keyword>
<feature type="region of interest" description="Disordered" evidence="24">
    <location>
        <begin position="7337"/>
        <end position="7460"/>
    </location>
</feature>
<feature type="region of interest" description="Disordered" evidence="24">
    <location>
        <begin position="547"/>
        <end position="568"/>
    </location>
</feature>
<dbReference type="PROSITE" id="PS50003">
    <property type="entry name" value="PH_DOMAIN"/>
    <property type="match status" value="1"/>
</dbReference>
<keyword evidence="31" id="KW-1185">Reference proteome</keyword>
<feature type="domain" description="Ig-like" evidence="28">
    <location>
        <begin position="5051"/>
        <end position="5135"/>
    </location>
</feature>
<dbReference type="InterPro" id="IPR013098">
    <property type="entry name" value="Ig_I-set"/>
</dbReference>
<dbReference type="Gene3D" id="2.60.40.10">
    <property type="entry name" value="Immunoglobulins"/>
    <property type="match status" value="68"/>
</dbReference>
<feature type="domain" description="Ig-like" evidence="28">
    <location>
        <begin position="1039"/>
        <end position="1105"/>
    </location>
</feature>
<dbReference type="FunFam" id="2.60.40.10:FF:000032">
    <property type="entry name" value="palladin isoform X1"/>
    <property type="match status" value="1"/>
</dbReference>
<evidence type="ECO:0000313" key="31">
    <source>
        <dbReference type="Proteomes" id="UP000053872"/>
    </source>
</evidence>
<feature type="domain" description="Ig-like" evidence="28">
    <location>
        <begin position="1203"/>
        <end position="1291"/>
    </location>
</feature>
<evidence type="ECO:0000256" key="4">
    <source>
        <dbReference type="ARBA" id="ARBA00006692"/>
    </source>
</evidence>
<dbReference type="FunFam" id="2.60.40.10:FF:000107">
    <property type="entry name" value="Myosin, light chain kinase a"/>
    <property type="match status" value="2"/>
</dbReference>
<feature type="domain" description="Ig-like" evidence="28">
    <location>
        <begin position="4694"/>
        <end position="4778"/>
    </location>
</feature>
<evidence type="ECO:0000256" key="16">
    <source>
        <dbReference type="ARBA" id="ARBA00022842"/>
    </source>
</evidence>
<dbReference type="PROSITE" id="PS50002">
    <property type="entry name" value="SH3"/>
    <property type="match status" value="1"/>
</dbReference>
<feature type="domain" description="Ig-like" evidence="28">
    <location>
        <begin position="2294"/>
        <end position="2377"/>
    </location>
</feature>
<feature type="compositionally biased region" description="Basic and acidic residues" evidence="24">
    <location>
        <begin position="6499"/>
        <end position="6510"/>
    </location>
</feature>
<evidence type="ECO:0000256" key="7">
    <source>
        <dbReference type="ARBA" id="ARBA00022490"/>
    </source>
</evidence>
<feature type="domain" description="Ig-like" evidence="28">
    <location>
        <begin position="1848"/>
        <end position="1932"/>
    </location>
</feature>
<dbReference type="InterPro" id="IPR036116">
    <property type="entry name" value="FN3_sf"/>
</dbReference>
<evidence type="ECO:0000256" key="17">
    <source>
        <dbReference type="ARBA" id="ARBA00022860"/>
    </source>
</evidence>
<feature type="domain" description="Ig-like" evidence="28">
    <location>
        <begin position="4337"/>
        <end position="4420"/>
    </location>
</feature>
<feature type="domain" description="Ig-like" evidence="28">
    <location>
        <begin position="1498"/>
        <end position="1567"/>
    </location>
</feature>
<dbReference type="SMART" id="SM00015">
    <property type="entry name" value="IQ"/>
    <property type="match status" value="1"/>
</dbReference>
<feature type="domain" description="Ig-like" evidence="28">
    <location>
        <begin position="5499"/>
        <end position="5586"/>
    </location>
</feature>
<comment type="catalytic activity">
    <reaction evidence="21">
        <text>L-threonyl-[protein] + ATP = O-phospho-L-threonyl-[protein] + ADP + H(+)</text>
        <dbReference type="Rhea" id="RHEA:46608"/>
        <dbReference type="Rhea" id="RHEA-COMP:11060"/>
        <dbReference type="Rhea" id="RHEA-COMP:11605"/>
        <dbReference type="ChEBI" id="CHEBI:15378"/>
        <dbReference type="ChEBI" id="CHEBI:30013"/>
        <dbReference type="ChEBI" id="CHEBI:30616"/>
        <dbReference type="ChEBI" id="CHEBI:61977"/>
        <dbReference type="ChEBI" id="CHEBI:456216"/>
        <dbReference type="EC" id="2.7.11.1"/>
    </reaction>
</comment>
<keyword evidence="7" id="KW-0963">Cytoplasm</keyword>
<dbReference type="SUPFAM" id="SSF49265">
    <property type="entry name" value="Fibronectin type III"/>
    <property type="match status" value="1"/>
</dbReference>
<dbReference type="FunFam" id="2.60.40.10:FF:000523">
    <property type="entry name" value="obscurin isoform X4"/>
    <property type="match status" value="1"/>
</dbReference>
<dbReference type="FunFam" id="2.60.40.10:FF:000773">
    <property type="entry name" value="obscurin isoform X4"/>
    <property type="match status" value="1"/>
</dbReference>
<keyword evidence="9" id="KW-0597">Phosphoprotein</keyword>
<evidence type="ECO:0000259" key="29">
    <source>
        <dbReference type="PROSITE" id="PS50853"/>
    </source>
</evidence>
<comment type="subcellular location">
    <subcellularLocation>
        <location evidence="3">Cytoplasm</location>
    </subcellularLocation>
    <subcellularLocation>
        <location evidence="2">Nucleus</location>
    </subcellularLocation>
</comment>
<feature type="domain" description="Ig-like" evidence="28">
    <location>
        <begin position="110"/>
        <end position="203"/>
    </location>
</feature>
<dbReference type="InterPro" id="IPR036028">
    <property type="entry name" value="SH3-like_dom_sf"/>
</dbReference>
<feature type="domain" description="Ig-like" evidence="28">
    <location>
        <begin position="3897"/>
        <end position="3968"/>
    </location>
</feature>
<evidence type="ECO:0000256" key="6">
    <source>
        <dbReference type="ARBA" id="ARBA00022443"/>
    </source>
</evidence>
<feature type="domain" description="Ig-like" evidence="28">
    <location>
        <begin position="2382"/>
        <end position="2473"/>
    </location>
</feature>
<dbReference type="CDD" id="cd00096">
    <property type="entry name" value="Ig"/>
    <property type="match status" value="13"/>
</dbReference>
<evidence type="ECO:0000259" key="27">
    <source>
        <dbReference type="PROSITE" id="PS50010"/>
    </source>
</evidence>
<dbReference type="Pfam" id="PF22697">
    <property type="entry name" value="SOS1_NGEF_PH"/>
    <property type="match status" value="1"/>
</dbReference>
<feature type="domain" description="Ig-like" evidence="28">
    <location>
        <begin position="5319"/>
        <end position="5404"/>
    </location>
</feature>
<dbReference type="CDD" id="cd00063">
    <property type="entry name" value="FN3"/>
    <property type="match status" value="1"/>
</dbReference>
<feature type="domain" description="Ig-like" evidence="28">
    <location>
        <begin position="3630"/>
        <end position="3714"/>
    </location>
</feature>
<feature type="domain" description="Ig-like" evidence="28">
    <location>
        <begin position="5590"/>
        <end position="5674"/>
    </location>
</feature>
<evidence type="ECO:0000259" key="28">
    <source>
        <dbReference type="PROSITE" id="PS50835"/>
    </source>
</evidence>
<feature type="domain" description="Ig-like" evidence="28">
    <location>
        <begin position="4962"/>
        <end position="5046"/>
    </location>
</feature>
<evidence type="ECO:0000256" key="9">
    <source>
        <dbReference type="ARBA" id="ARBA00022553"/>
    </source>
</evidence>
<dbReference type="FunFam" id="2.60.40.10:FF:000050">
    <property type="entry name" value="Titin isoform B"/>
    <property type="match status" value="3"/>
</dbReference>
<feature type="domain" description="Ig-like" evidence="28">
    <location>
        <begin position="6376"/>
        <end position="6472"/>
    </location>
</feature>
<evidence type="ECO:0000256" key="11">
    <source>
        <dbReference type="ARBA" id="ARBA00022723"/>
    </source>
</evidence>
<feature type="domain" description="Ig-like" evidence="28">
    <location>
        <begin position="1130"/>
        <end position="1199"/>
    </location>
</feature>
<feature type="domain" description="Ig-like" evidence="28">
    <location>
        <begin position="2562"/>
        <end position="2645"/>
    </location>
</feature>
<dbReference type="PROSITE" id="PS50835">
    <property type="entry name" value="IG_LIKE"/>
    <property type="match status" value="58"/>
</dbReference>
<evidence type="ECO:0000256" key="15">
    <source>
        <dbReference type="ARBA" id="ARBA00022840"/>
    </source>
</evidence>
<feature type="domain" description="Ig-like" evidence="28">
    <location>
        <begin position="3007"/>
        <end position="3091"/>
    </location>
</feature>
<feature type="domain" description="Ig-like" evidence="28">
    <location>
        <begin position="764"/>
        <end position="832"/>
    </location>
</feature>
<feature type="domain" description="Ig-like" evidence="28">
    <location>
        <begin position="1406"/>
        <end position="1473"/>
    </location>
</feature>
<feature type="compositionally biased region" description="Pro residues" evidence="24">
    <location>
        <begin position="555"/>
        <end position="564"/>
    </location>
</feature>
<dbReference type="FunFam" id="2.60.40.10:FF:000421">
    <property type="entry name" value="LOW QUALITY PROTEIN: obscurin"/>
    <property type="match status" value="4"/>
</dbReference>
<feature type="domain" description="SH3" evidence="25">
    <location>
        <begin position="6595"/>
        <end position="6662"/>
    </location>
</feature>
<dbReference type="InterPro" id="IPR001849">
    <property type="entry name" value="PH_domain"/>
</dbReference>
<feature type="domain" description="Ig-like" evidence="28">
    <location>
        <begin position="1571"/>
        <end position="1659"/>
    </location>
</feature>
<feature type="domain" description="Ig-like" evidence="28">
    <location>
        <begin position="2204"/>
        <end position="2288"/>
    </location>
</feature>
<keyword evidence="20" id="KW-0393">Immunoglobulin domain</keyword>
<feature type="domain" description="Ig-like" evidence="28">
    <location>
        <begin position="6133"/>
        <end position="6222"/>
    </location>
</feature>
<dbReference type="InterPro" id="IPR052385">
    <property type="entry name" value="Obscurin/Obscurin-like_Reg"/>
</dbReference>
<dbReference type="InterPro" id="IPR011993">
    <property type="entry name" value="PH-like_dom_sf"/>
</dbReference>
<evidence type="ECO:0000256" key="12">
    <source>
        <dbReference type="ARBA" id="ARBA00022737"/>
    </source>
</evidence>
<comment type="catalytic activity">
    <reaction evidence="22">
        <text>L-seryl-[protein] + ATP = O-phospho-L-seryl-[protein] + ADP + H(+)</text>
        <dbReference type="Rhea" id="RHEA:17989"/>
        <dbReference type="Rhea" id="RHEA-COMP:9863"/>
        <dbReference type="Rhea" id="RHEA-COMP:11604"/>
        <dbReference type="ChEBI" id="CHEBI:15378"/>
        <dbReference type="ChEBI" id="CHEBI:29999"/>
        <dbReference type="ChEBI" id="CHEBI:30616"/>
        <dbReference type="ChEBI" id="CHEBI:83421"/>
        <dbReference type="ChEBI" id="CHEBI:456216"/>
        <dbReference type="EC" id="2.7.11.1"/>
    </reaction>
</comment>
<feature type="domain" description="Ig-like" evidence="28">
    <location>
        <begin position="4073"/>
        <end position="4156"/>
    </location>
</feature>
<dbReference type="PROSITE" id="PS50853">
    <property type="entry name" value="FN3"/>
    <property type="match status" value="1"/>
</dbReference>
<feature type="compositionally biased region" description="Low complexity" evidence="24">
    <location>
        <begin position="7247"/>
        <end position="7260"/>
    </location>
</feature>
<evidence type="ECO:0000256" key="23">
    <source>
        <dbReference type="PROSITE-ProRule" id="PRU00192"/>
    </source>
</evidence>
<dbReference type="Gene3D" id="2.30.30.40">
    <property type="entry name" value="SH3 Domains"/>
    <property type="match status" value="1"/>
</dbReference>
<keyword evidence="14" id="KW-0418">Kinase</keyword>
<dbReference type="SUPFAM" id="SSF48726">
    <property type="entry name" value="Immunoglobulin"/>
    <property type="match status" value="67"/>
</dbReference>
<dbReference type="CDD" id="cd12025">
    <property type="entry name" value="SH3_Obscurin_like"/>
    <property type="match status" value="1"/>
</dbReference>
<proteinExistence type="inferred from homology"/>
<dbReference type="InterPro" id="IPR013783">
    <property type="entry name" value="Ig-like_fold"/>
</dbReference>
<feature type="region of interest" description="Disordered" evidence="24">
    <location>
        <begin position="6550"/>
        <end position="6593"/>
    </location>
</feature>
<keyword evidence="12" id="KW-0677">Repeat</keyword>
<keyword evidence="15" id="KW-0067">ATP-binding</keyword>
<dbReference type="InterPro" id="IPR001452">
    <property type="entry name" value="SH3_domain"/>
</dbReference>
<evidence type="ECO:0000256" key="20">
    <source>
        <dbReference type="ARBA" id="ARBA00023319"/>
    </source>
</evidence>
<keyword evidence="13" id="KW-0547">Nucleotide-binding</keyword>
<dbReference type="EC" id="2.7.11.1" evidence="5"/>
<reference evidence="30 31" key="1">
    <citation type="journal article" date="2013" name="Science">
        <title>Genomic diversity and evolution of the head crest in the rock pigeon.</title>
        <authorList>
            <person name="Shapiro M.D."/>
            <person name="Kronenberg Z."/>
            <person name="Li C."/>
            <person name="Domyan E.T."/>
            <person name="Pan H."/>
            <person name="Campbell M."/>
            <person name="Tan H."/>
            <person name="Huff C.D."/>
            <person name="Hu H."/>
            <person name="Vickrey A.I."/>
            <person name="Nielsen S.C."/>
            <person name="Stringham S.A."/>
            <person name="Hu H."/>
            <person name="Willerslev E."/>
            <person name="Gilbert M.T."/>
            <person name="Yandell M."/>
            <person name="Zhang G."/>
            <person name="Wang J."/>
        </authorList>
    </citation>
    <scope>NUCLEOTIDE SEQUENCE [LARGE SCALE GENOMIC DNA]</scope>
    <source>
        <tissue evidence="30">Blood</tissue>
    </source>
</reference>
<dbReference type="InterPro" id="IPR035899">
    <property type="entry name" value="DBL_dom_sf"/>
</dbReference>
<feature type="domain" description="Ig-like" evidence="28">
    <location>
        <begin position="4783"/>
        <end position="4865"/>
    </location>
</feature>
<dbReference type="GO" id="GO:0005085">
    <property type="term" value="F:guanyl-nucleotide exchange factor activity"/>
    <property type="evidence" value="ECO:0007669"/>
    <property type="project" value="InterPro"/>
</dbReference>
<feature type="region of interest" description="Disordered" evidence="24">
    <location>
        <begin position="6496"/>
        <end position="6519"/>
    </location>
</feature>
<feature type="compositionally biased region" description="Low complexity" evidence="24">
    <location>
        <begin position="6575"/>
        <end position="6584"/>
    </location>
</feature>
<keyword evidence="17" id="KW-0112">Calmodulin-binding</keyword>
<dbReference type="SMART" id="SM00409">
    <property type="entry name" value="IG"/>
    <property type="match status" value="66"/>
</dbReference>
<dbReference type="GO" id="GO:0005634">
    <property type="term" value="C:nucleus"/>
    <property type="evidence" value="ECO:0007669"/>
    <property type="project" value="UniProtKB-SubCell"/>
</dbReference>
<evidence type="ECO:0000256" key="13">
    <source>
        <dbReference type="ARBA" id="ARBA00022741"/>
    </source>
</evidence>
<feature type="domain" description="Ig-like" evidence="28">
    <location>
        <begin position="7010"/>
        <end position="7100"/>
    </location>
</feature>
<dbReference type="SMART" id="SM00325">
    <property type="entry name" value="RhoGEF"/>
    <property type="match status" value="1"/>
</dbReference>
<evidence type="ECO:0000259" key="25">
    <source>
        <dbReference type="PROSITE" id="PS50002"/>
    </source>
</evidence>
<dbReference type="SMART" id="SM00060">
    <property type="entry name" value="FN3"/>
    <property type="match status" value="1"/>
</dbReference>
<feature type="region of interest" description="Disordered" evidence="24">
    <location>
        <begin position="7238"/>
        <end position="7271"/>
    </location>
</feature>
<feature type="domain" description="Ig-like" evidence="28">
    <location>
        <begin position="4515"/>
        <end position="4598"/>
    </location>
</feature>
<evidence type="ECO:0000256" key="21">
    <source>
        <dbReference type="ARBA" id="ARBA00047899"/>
    </source>
</evidence>
<dbReference type="InterPro" id="IPR035526">
    <property type="entry name" value="Obscurin_SH3"/>
</dbReference>
<feature type="domain" description="Ig-like" evidence="28">
    <location>
        <begin position="4871"/>
        <end position="4961"/>
    </location>
</feature>
<dbReference type="FunFam" id="2.60.40.10:FF:000228">
    <property type="entry name" value="obscurin isoform X4"/>
    <property type="match status" value="20"/>
</dbReference>
<feature type="domain" description="Ig-like" evidence="28">
    <location>
        <begin position="860"/>
        <end position="930"/>
    </location>
</feature>
<feature type="domain" description="Ig-like" evidence="28">
    <location>
        <begin position="1755"/>
        <end position="1841"/>
    </location>
</feature>
<organism evidence="30 31">
    <name type="scientific">Columba livia</name>
    <name type="common">Rock dove</name>
    <dbReference type="NCBI Taxonomy" id="8932"/>
    <lineage>
        <taxon>Eukaryota</taxon>
        <taxon>Metazoa</taxon>
        <taxon>Chordata</taxon>
        <taxon>Craniata</taxon>
        <taxon>Vertebrata</taxon>
        <taxon>Euteleostomi</taxon>
        <taxon>Archelosauria</taxon>
        <taxon>Archosauria</taxon>
        <taxon>Dinosauria</taxon>
        <taxon>Saurischia</taxon>
        <taxon>Theropoda</taxon>
        <taxon>Coelurosauria</taxon>
        <taxon>Aves</taxon>
        <taxon>Neognathae</taxon>
        <taxon>Neoaves</taxon>
        <taxon>Columbimorphae</taxon>
        <taxon>Columbiformes</taxon>
        <taxon>Columbidae</taxon>
        <taxon>Columba</taxon>
    </lineage>
</organism>
<dbReference type="GO" id="GO:0055013">
    <property type="term" value="P:cardiac muscle cell development"/>
    <property type="evidence" value="ECO:0007669"/>
    <property type="project" value="UniProtKB-ARBA"/>
</dbReference>
<feature type="domain" description="Ig-like" evidence="28">
    <location>
        <begin position="3719"/>
        <end position="3803"/>
    </location>
</feature>
<feature type="domain" description="Ig-like" evidence="28">
    <location>
        <begin position="3453"/>
        <end position="3537"/>
    </location>
</feature>
<feature type="domain" description="Ig-like" evidence="28">
    <location>
        <begin position="7104"/>
        <end position="7194"/>
    </location>
</feature>
<dbReference type="Proteomes" id="UP000053872">
    <property type="component" value="Unassembled WGS sequence"/>
</dbReference>
<dbReference type="FunFam" id="2.60.40.10:FF:000214">
    <property type="entry name" value="titin isoform X1"/>
    <property type="match status" value="3"/>
</dbReference>
<dbReference type="PROSITE" id="PS50010">
    <property type="entry name" value="DH_2"/>
    <property type="match status" value="1"/>
</dbReference>
<keyword evidence="11" id="KW-0479">Metal-binding</keyword>
<dbReference type="FunFam" id="2.30.29.30:FF:000197">
    <property type="entry name" value="obscurin isoform X5"/>
    <property type="match status" value="1"/>
</dbReference>
<sequence length="7725" mass="860630">MDYSSFSGVPRFLTRPKAFMVSVGKDATLSCQIIGNPIPVVSWEKDKLPVQSGGRFKTTEDGDLYRLTIYDLSLEDSGQYICRAKNTIGEAFAAVSIKVGEETTVTESAPYFIQKPSSIKVTLGEDAMFKCKVQGSPPLSVNWEKDGRHLRNRADAGRFQIQSAGESNALTIQCARLGDSGTYTCRAENPIGSASASAALVVEAQGSSNPGSSSHFDTSCGKTASLLSHLQKRREEIRKMDISHGGLDSTSAHSYSEGLSSFGYGFSRDYERASGFTTKGARNATFGTLTRTCSVTEGKHAKLSCYVTGEPKPEIVWKKDNEVILEGRRHVIYEDDQENFVLKILFCKQTDNGLYTCTASNLAGQTYSSVLVTVKEPSIPFKKKLQDLEVREKESATFQCEVPVPSTETAWFKEETKLRQSKKYNIEEEGTYRRLTVQNVTTDDDAVYICEMKEGSRTIAELSVQGNIIKKLPRKTAVFINDTAIFCVELDNECQNIRWLKNKEEVKPSERISITCSGKQHTMIIRECKMEDAGEVAFLADESRTSTQFTVTTPKKPPTKPPGDPVVKNKTETSVTLAWSPPKTDRPIPIDGYVVERKKLTGFTWVRCHESHVPVPEFTVSDLSEEADYQFRVSAVNAYGQSPYLEFPGSMHLEPVLAVKTPLTSVEAVPGGDALFTLDLTKTCSGTWYLNGKVLQESETYIIKRTQTTHTLIIKNVSKNDDGAEVKFVANNIDTSTKMRVKGAAVRFTNKSRDIETVSARLREEAKLQAELSDAEATVKWMKDGKELKASEKYEFQTAGKRHVLKIRNTGTEDAGVYECVCEGDKMRYQLSVKALANFINKEKTGGVIRATSGKQAEFVSETSEANIMVKWYKDGKEITASKKFTMEDKGKLHKLVASAVTKEDEGIYTCKIGDDTLIFDLKVSDEAVTFVNKPKMTPEISVRPSENLELVCEVSAVSGAVVWKKDQTEVKQDQRTTIVSQGTHRKLIIKKVTQQDQGSYTCETKDDRTTFQVKVRETEDVFTNKDKVQKEVKAVLTQNATLSCEVAQEKTDVKWYKEGKLITSSKKFKVESEGKSRRLVVGQVEKKDAGEYTCEAAGQKLTFKIIVTEAEDAFINKDKVKKEVKAALSENATLSCEVAQEKTDVKWYKEGKLITSSKKFKVESEGKSRRLVVGQVEKKDAGEYTCEAAGQKLTFKIDVIEPEVVFTNKDKVKKEVKAALSENATLSCEVAQEKTDVKWYKEGKLITSSKKFKVESEGKSRRLVVGQVEKKDAGEYTCEAAGQKLTFKIDVTEAEDAFINKDKVKKEVKAALSENATLSCEVAQEKTDVKWYKEGKLITSSKKFKVESEGKSRRLVVGQVEKKDAGEYTCEAAGQKLTFKLNVTEAEDAFINKDKVKKEVKAALSENTTLSCEVAQEKTDVKWYKEGKLITSSKKFKVESEGKSRRLVVGQVEKKDAGEYTCEAAGQKLTFKIIITEAEDAFINKDKVQKEVKAALSENTTLSCEVAQEKTDVKWYKEGKLITSSKKFKVESEGKSRRLVVGQVEKKDAGEYTCEAAGQKLTFKIDVTEPEVVFTNKDKVQKEVKAALSENATLSCEVAQEKTDVKWYKEGKLITSSKKFKVESEGKSRRLVVGQVEKKDAGEYTCEAAGQKLTFKIDVTEPKPAFINEEKVQKQVNAVLTESATLSCEVAQEATEVKWYKDGRLLVPSRKFKIETVGKSRRLVVEQLEKKDAGEYICEAAGQKMTFKLEPTEPEAKFEKKVVQKEPLIVQEHESITLATSVTPETAAVKWFKDGTEIKVSKKYEIKSEGASRTLTVNLAESTDTAVYTCQTKTDKQEFKVQVKEIPVKFTKKLEAVNAELGGSVCLSCDVSHAKGKVVWCRNGVQIKPSKRFQIHEEGLKRTLTITGIRAEDEGEYSCESRDDKSSITITPKAPRVVKFVTSLNSVVSEEGKEAVFKCTISPSDAVVTWFRNGVKIEASKKYVISQKDTNHSLTITDLTLEDAAEISANAEGVESKANLRVREASISFKKKLEPKTVEERDTVTLEVELTKPAEVKWMRNSIVLKPSEKIEIKAEGTKHTLVVKDISFADRGFYCCESPDDKTQAKINVEMRQIKLVKGLQPLEVSEKGTVTFEVEVSHEDVEGTWQKDGVRLKPSPNINIGVLGKKHSLTLSSVTLEDAGLFSFKAEGIHSSGRLTVKELPVRISKPLVDISATQKDKVTFECELSRPNVDVKWFKDGKELRQSKKVGIISQGNKRSLIIHKCEYEDQGTYKCEAAEDKTSATLKVHARDIKIVKPLEDVEVNEYESASFVCEISHDEVQTQWYKNDNKLKAADNIRMRQEGKTYSLTYTRVQVEDAAEIKFVAEKAESRAQLTVKELPVKIVKPLRDKIALEKHRGFLECQVSRANAKVKWYKKDVEIHPSDKYEIVSEGVYRKLIINDADYEDEDTYTCDAFDDKSSANFFVEEQAINIVKELCDEDVTEPEEANFACEISIPSVKPPKWFLRGEALQAGRNIIMQQEGTIHRLTILKTSTDMTGTVQFSIGKSKSTANLRVRDYHIQITRKMEDKTALERHSVILSCDFRPSPKVVKWFKGHMPIEPSEKYKIKREEHSAELKILKVKPEDAGVYKCRAGNAETEATLTVEARNVEVLKHLQDVEIEEESSAVFSCELSHDDEDVEWFLNGTLLYTNNFNDIRNVGNCYTLTMKHVKPEDAGTVTMKSDKVSESVHLKVIEKPAVFMKSLDDVFGEERGVIKLECEVSKEKVKPVWKKDGVKLTPGNKYEQIQNGKTLCLLIHDLEKTDAGLYTCDIGTDVAKSKVSVQELNIGITKRLKNTEIQEGEDCTFECILSHESIGDFNWTLNGNKVGSGGRFKASNAGRKYTLSITNVIPDDSGEVIFTARGLTSKASLVVKEKPTEVTKQLEDKTSAAGQDISLSCELSKPDVNIRWYKDGKAIRKSQKYDLHQEGTRAILIIHDSTVKDSGEYTCETEVSKTKARVTVQEKPNYFVKELSDLKVDENGSAVFTCQSEKAASSVIWRKGMAELRAGRKYEITQKGQVLQLTIKNLEKSDSDTYTCDIGDAQSRAKLVVQGQKVLITEDLEDVTVLEGESAMFKCRISPVDYSKVQWFLDKTPLHTNELNEIQSQPGGYHLLTLKKLSLKDSGVITFEAGDKKTSASLVVEEIPVLFKKELQNEEAKEGKQVKLTCELSKPDTPVKWMKGDTVLYASEKYEFKQHGTVAELIIRDVKSVDSGDYTCSTGELKTTARVKVKAVPVLFKQALENTETEEGKSVSLRCELSKADATVVWKKGEAALQASAKYEMKQKGTVAELVIHNAEPEDAGRYTCDTGDQQTTAQVKIHAVSALIEEELKSVEAVEGGTATLRCQLSREAPVEWRKGHVPLRPSNKYRMRQEGMVVELLIHDLDPRDAGDYTCVVGNQKTTAALSVNALPIRFKRELKNEEATESGTATLQCELSRAGGSVEWKKDGKVLMPNGKYKMRREGRFAELVIQDLDLTDAGSYTCVCGDQKTTAALRVNALPVLFQEELLNKEATEGEAVTLHCKLSKSAPVEWRKGNRVLKPSAKYKIEQEGPFAELVIQDLDLADAGDYSCVCGNQQTAAALTVNVLPALFTKELTNKEATEGKSVSLRCELNKAAANVEWKKGFKTLKPSDKYKMKREGVVAELIIQNLDTTDAGNYSCVCGDQQTTAVLTVHALPAFFKEGLKNREATDGATATLHCELSKVGVPVEWKKGDKTLKPSDKYRMRQEDTAAELLIRDLEVEDTGEYTCVCGDQKTSAVLTVHALPALFKKELVDTEATENGTAVLQCELTKPTPVEWRKGPKVLKPSEKYKMRLKDTIAELTIHSLEEQDTGDYTCVCGDKTTTASLTVHALPPRFRKELRNVEATEDGTAAFCCELNKPVAAVGWRKGDRALEPSGKFTMRCEGTIAELVIRDLDLADAGDYTCCYGDQKTTAALKVNALPTRFKTELKNEEATEGGTATLQCELSRAASVEWKKKHKMLKPGEKYTMRQEGATAQLVIHGLEVKDAGEYTCVCGEEKTTAVLTVHALPALFKEELRNEEATEGEAVTLRCELTKAASVEWKKGQALLKPSEKYKMRQKDVTAELVIHNLNESDAGDYTCVCGDKQSTASLAVHALPAGIKESLKDEEVTEGQAATLRCELTKVAQVEWRKENRLLKVSDKYKMRQEGTVMKLLIQDVELKDAGEYTCVCGEQKTTAALIVHALPALFKEELKDLQATESQTATLRCELTKAAAVSWKKGNKILRTSEKYTMRQDNALAELEICDLELQDAGDYTCMCGDQHTTASLTVNALPPLFREELKDREAEEGGEVALHCELTKAAPVEWRKDQRILKASEKYKMRQEGTKAELVIREVAEEDAGGYTCVCGEHQTTAVLTVQAVPPFFQEEMTSKEAVEGGTATLHCELSKAPAHVQWKKDHHVLTPDNKYSMRQERRVVELVVHDLDVSDTGHYTCVCGDKTTTAALTVHAIKPRLTQQLKNEEVEVGGTARLRCEISISKAEVEWRKDGAVLRPSSKYEMWQDGTIRELRVHRLEPGDAGEYSCKAGDETSSAKLTVKEPDVTIVSGLKDMVVFEGDDVTFRCQVSHENARDVEWKLQDVALQNNEMNEISVEKGKIHTLTLRKVTEQDIGTITFRVGPHTSTAELTVKMPPPVFKVKLQSTELREEETAVLCCEVSQPNAAVEWKKGAQVIAPSSKYEIRQEGTIHTLKIYHLKPEDSGKYTCDNGNEQTTATLTVKALPVTFTKPLQNQQAEEGGTVTLSCEISKSNAAVKWKKAGTVLRPSEKYKMHQTGSVAELTIRHLSEADGGEYTCDTGDQQTTAAVLVKEPAATIVETLKDVTSYEGEDAVFECRLSRETTQDAQWFLGDVPLQSNEMNEIRVEGTRHTLILRKVTLEDCGPISFKVGQHTSAAQLTVQVAPVSFVKALHNLELQEGGTAHLSCEVSRPDVPVEWKKGTSVIRSNQKFSIKQEGKVHTLVIQDLNREDSGEYSCHSADGKTTAKLEVKALPVLFKHWLKNEEVEEGRTAVLRCELTKPNVPVEWRKGDTVLQPGDKYEMRQEGTRVELFIYDADAQDVGDYTCDSGDQQTTALLQVKVLPVLFNKELKNIESEEGGTAVLHCEISKPDAPVEWRKGGVVIQPSAKYEMKQKGSVAELIIHGVEPDDCGDYTCSTGYEITTGSVYVQEEAAVIVSGLKDTDVFVGESATFTCELSHPGVKNVQWWLDGSPLHNNFVTEISEQDGMVHTLTLNDVACHDSGTVTFRAGSLISSAKLLVKDPTIEVVSPMQDITVDEDGTAEFICQYSRPVHAIWKKNDQEIHSDGQRVIIDQDWNVSMLKIKPTVPEDTGIYSCEAEGIKVMATLDVQAKNSIVQGLENVEAVEGGEALFECYLSKPECYNYNWLIDDEPAKTTENTEMVYFENGRRHLLLLKNLTPRDSCRVTFMCSDAVTSAFLTVKGWRLQILQPLTDVEVSPGEKVTFSCVLSEAVPVTEVAWYSNDTEIQSDEDWEVQADGNTYKLILKKAQPHHSGEVTFASREAISSAKLSVIEPPVTVTQPLVGGSVSEGEVARLECQLSCETEEKVKWFKGKEQIQAGGRYEILSDGKKQILIIRAFKPEDQDTYTCMVSPEVKSVASLCLEVPTVTMLKEIAREASPASQPEELVDGHVQPSLPPEAAQEGDLHLLWEALAKKRRMSREPTLDSISEVPEEDEKLQKLRKEEAEMSHYYSEEYSTCDELARTGEADFSFTSSDEESRAGTPSLVNYLKRAEKKSVSVTSKVQSISTGKLWKQWEKTTVETVMAAPAAKPDEPEMPDLDDPSMNKAAVKIQAAFKGYKVRKEIKQQECPVFTETFKDFSGEPGSTLHLECVAHSKSDMKVRWLKDGEELSDGRYYHIDNYSDGTCSLIITGLERKDAGKYTCEASNKFGKVSHSAKVVIGAEEPQVLRKEKQVKRSTDSETESSSGSELDDAFRKAGRRLHRLFRAKISTDISDVEEELFVSADEGDIEVVDHQTYREDDQYIYIKFEILSEARTAATRFREMFGAMGIPVEIDILEQGPKKIELRIGKATPPAHGKFAPPVLRPPPPLLTSDTAPMFITELQNQEVQDGYPVSFDCIVVGKPLPTVRWFKDGKALEENDHYMINEDQEGCHQLIITAVVPTDMGVYRCLAENNMGVASTKAELRVDLTSTDYETAADATETSSYYSAKEYISSREQEESATEEEQLPQIFDELHDIHVAPGASLAKFHLKVKAYPQPRLYWFKNGQPLKSSDRILKTHKREFHSLEIRDVTKEDAGQYSIFVINSAGSAYSSARLVVKDPDEKEEPSETDSREQLIPPRFLERFTNKRVKKGASITLSVKVEGHPPPAITWMKEESRGDILWIKPDTPGYKLASSNMHHSLILLDVKKKYSGTYTCIATNKAGQSICTATVEVADVKEAEVLTQERVMVSEAIMTTLGDLHPSETKEGDLEAGRAGVPKSPISLADVGSEEFFQKLTSRISEMVSAKISQATLRVPGAESDDESKTPSASPRHGRSRPSSIAQESSSESEDGDSRGEIFDVYMVTADYVPAAPDRETITLKEGQYVEVLDSAHPLKWLVRTKPTKSSPSRQGWVSPAYLDKKLKLSPEWGTMEVPEFPGEFVSEDEYKRKLSVLIQELLISEEDYIQDLQFLQSHHIKYTEICPTVPGAVASQKATIFRNIDDIARFHSSIFLRGLQKCDTDDDVAMCFIKHEAEFDKYIQYLVGRVQAESIVVSKVVQDFYKRYTDEILTNEDPSQPLIPPLQHYLEKPINRIQKYQTIIKELIRNKARNSQNCTLLEQAYAIVSALTRRAENNLHVSLIENYPGTLESLGEPIRQGHFIVWEGAPGARMAWKGHKRHVFLFKNYIVICKPKRDTRTDTYSYIFKNIMKLNNIDVNDLVEGDDRAFEIWHEREDLVRKYLLQARTVNIKNSWVKEICGIQQRISEPVWIPPDFEEELADCTAELGETVKLACKVMGAPKPSVSWYKDGKPVEVDPHHIIIEDPDGSCTLILDNLTGVDSGQYMCFASSPAGNASTLGKILVQVPPQFVNKVRNAYFVEGEDAQFTCTIEGAPRPQIRWYKDGVLLKDTNKYQTFSEPRSGMVVLVVKNPSNEDMGHYECELVNRLGSAKSGAELYHHSAAALTQDRRGDQAITIEVTEQETKVPKKTIIIEETITTVVKSPRQRGRVSPARSSSGHSPSRSPRAEPTPEPVYVSKIRQPVHRHEQEATPKSAVPMLFVTEPEDRQGAAARDVVVETEVEEKKPKWVEVEEIIEFKVKKSPKPARKRGSSPAKQEKDDSGVLTFTFPSSRPRRSPEDDPNTNNSNNKLVEQSKSSPNDSLSEPDIQPLVYTSEQEGPQVSNEDRSSPCGSEQLGNTSFMDHGTEGRSFPQETSAHYGSDVASPLLACGGEPLSFSFGTAAADQHQFLFSPASPEVKEEVDELDVSWPVEEEAPEVMQGVFPEQDNVVIVDEPEEPQIDDISTRERKILTHNGKVLTLEDLEDYVPEEGETYRCDDQKHKAEKPCEISVLQTEINEPTIGKPVLLNLGRPVVSKPRQTFFSQFEEHVPGGMFMTASRVTGVQSVGPSNISFHVSDACMAVRPGVHAATSAASPGPSFTVKPSFCTEVQRSADNGQSSFKTEVSTRTLSYGTVGEPVTLHISTEDLSQS</sequence>
<dbReference type="InterPro" id="IPR013106">
    <property type="entry name" value="Ig_V-set"/>
</dbReference>
<dbReference type="FunFam" id="2.60.40.10:FF:000148">
    <property type="entry name" value="titin isoform X1"/>
    <property type="match status" value="1"/>
</dbReference>
<dbReference type="EMBL" id="AKCR02000004">
    <property type="protein sequence ID" value="PKK31953.1"/>
    <property type="molecule type" value="Genomic_DNA"/>
</dbReference>
<name>A0A2I0MQJ1_COLLI</name>
<feature type="domain" description="Ig-like" evidence="28">
    <location>
        <begin position="3542"/>
        <end position="3625"/>
    </location>
</feature>
<dbReference type="SMART" id="SM00406">
    <property type="entry name" value="IGv"/>
    <property type="match status" value="15"/>
</dbReference>
<dbReference type="FunFam" id="2.60.40.10:FF:000211">
    <property type="entry name" value="Obscurin-like protein 1"/>
    <property type="match status" value="8"/>
</dbReference>
<dbReference type="GO" id="GO:0005737">
    <property type="term" value="C:cytoplasm"/>
    <property type="evidence" value="ECO:0007669"/>
    <property type="project" value="UniProtKB-SubCell"/>
</dbReference>
<evidence type="ECO:0000256" key="10">
    <source>
        <dbReference type="ARBA" id="ARBA00022679"/>
    </source>
</evidence>
<dbReference type="FunFam" id="2.60.40.10:FF:000707">
    <property type="entry name" value="Obscurin, cytoskeletal calmodulin and titin-interacting RhoGEF"/>
    <property type="match status" value="1"/>
</dbReference>
<dbReference type="InterPro" id="IPR000219">
    <property type="entry name" value="DH_dom"/>
</dbReference>
<feature type="domain" description="Ig-like" evidence="28">
    <location>
        <begin position="3808"/>
        <end position="3891"/>
    </location>
</feature>
<evidence type="ECO:0000259" key="26">
    <source>
        <dbReference type="PROSITE" id="PS50003"/>
    </source>
</evidence>
<dbReference type="GO" id="GO:0004674">
    <property type="term" value="F:protein serine/threonine kinase activity"/>
    <property type="evidence" value="ECO:0007669"/>
    <property type="project" value="UniProtKB-KW"/>
</dbReference>
<dbReference type="InterPro" id="IPR036179">
    <property type="entry name" value="Ig-like_dom_sf"/>
</dbReference>
<gene>
    <name evidence="30" type="primary">OBSCN</name>
    <name evidence="30" type="ORF">A306_00002385</name>
</gene>
<dbReference type="FunFam" id="2.60.40.10:FF:000954">
    <property type="entry name" value="Obscurin, cytoskeletal calmodulin and titin-interacting RhoGEF"/>
    <property type="match status" value="1"/>
</dbReference>
<feature type="compositionally biased region" description="Basic and acidic residues" evidence="24">
    <location>
        <begin position="5985"/>
        <end position="5995"/>
    </location>
</feature>
<dbReference type="InterPro" id="IPR003598">
    <property type="entry name" value="Ig_sub2"/>
</dbReference>
<evidence type="ECO:0000256" key="3">
    <source>
        <dbReference type="ARBA" id="ARBA00004496"/>
    </source>
</evidence>
<feature type="domain" description="Ig-like" evidence="28">
    <location>
        <begin position="4161"/>
        <end position="4232"/>
    </location>
</feature>
<dbReference type="GO" id="GO:0003007">
    <property type="term" value="P:heart morphogenesis"/>
    <property type="evidence" value="ECO:0007669"/>
    <property type="project" value="UniProtKB-ARBA"/>
</dbReference>
<feature type="domain" description="Ig-like" evidence="28">
    <location>
        <begin position="5140"/>
        <end position="5230"/>
    </location>
</feature>
<feature type="domain" description="Ig-like" evidence="28">
    <location>
        <begin position="4425"/>
        <end position="4509"/>
    </location>
</feature>
<dbReference type="CDD" id="cd20971">
    <property type="entry name" value="IgI_1_Titin-A168_like"/>
    <property type="match status" value="1"/>
</dbReference>
<feature type="domain" description="Ig-like" evidence="28">
    <location>
        <begin position="2739"/>
        <end position="2823"/>
    </location>
</feature>
<feature type="domain" description="Ig-like" evidence="28">
    <location>
        <begin position="284"/>
        <end position="373"/>
    </location>
</feature>
<dbReference type="InterPro" id="IPR007110">
    <property type="entry name" value="Ig-like_dom"/>
</dbReference>
<feature type="domain" description="Fibronectin type-III" evidence="29">
    <location>
        <begin position="561"/>
        <end position="656"/>
    </location>
</feature>
<evidence type="ECO:0000256" key="19">
    <source>
        <dbReference type="ARBA" id="ARBA00023242"/>
    </source>
</evidence>
<dbReference type="Pfam" id="PF07679">
    <property type="entry name" value="I-set"/>
    <property type="match status" value="63"/>
</dbReference>
<feature type="domain" description="PH" evidence="26">
    <location>
        <begin position="6891"/>
        <end position="7000"/>
    </location>
</feature>
<dbReference type="FunFam" id="2.60.40.10:FF:000380">
    <property type="entry name" value="obscurin isoform X3"/>
    <property type="match status" value="1"/>
</dbReference>
<dbReference type="FunFam" id="1.20.900.10:FF:000027">
    <property type="entry name" value="Obscurin, cytoskeletal calmodulin and titin-interacting RhoGEF"/>
    <property type="match status" value="1"/>
</dbReference>
<feature type="domain" description="Ig-like" evidence="28">
    <location>
        <begin position="4602"/>
        <end position="4689"/>
    </location>
</feature>
<dbReference type="Pfam" id="PF00041">
    <property type="entry name" value="fn3"/>
    <property type="match status" value="1"/>
</dbReference>
<dbReference type="InterPro" id="IPR003599">
    <property type="entry name" value="Ig_sub"/>
</dbReference>
<comment type="caution">
    <text evidence="30">The sequence shown here is derived from an EMBL/GenBank/DDBJ whole genome shotgun (WGS) entry which is preliminary data.</text>
</comment>
<feature type="domain" description="Ig-like" evidence="28">
    <location>
        <begin position="3276"/>
        <end position="3365"/>
    </location>
</feature>
<dbReference type="InterPro" id="IPR003961">
    <property type="entry name" value="FN3_dom"/>
</dbReference>
<dbReference type="SUPFAM" id="SSF50044">
    <property type="entry name" value="SH3-domain"/>
    <property type="match status" value="1"/>
</dbReference>
<feature type="compositionally biased region" description="Basic residues" evidence="24">
    <location>
        <begin position="7337"/>
        <end position="7346"/>
    </location>
</feature>
<dbReference type="SUPFAM" id="SSF50729">
    <property type="entry name" value="PH domain-like"/>
    <property type="match status" value="1"/>
</dbReference>
<feature type="domain" description="Ig-like" evidence="28">
    <location>
        <begin position="6265"/>
        <end position="6354"/>
    </location>
</feature>
<dbReference type="FunFam" id="2.60.40.10:FF:000866">
    <property type="entry name" value="Obscurin, cytoskeletal calmodulin and titin-interacting RhoGEF"/>
    <property type="match status" value="1"/>
</dbReference>
<protein>
    <recommendedName>
        <fullName evidence="5">non-specific serine/threonine protein kinase</fullName>
        <ecNumber evidence="5">2.7.11.1</ecNumber>
    </recommendedName>
</protein>
<dbReference type="SMART" id="SM00408">
    <property type="entry name" value="IGc2"/>
    <property type="match status" value="61"/>
</dbReference>
<feature type="domain" description="Ig-like" evidence="28">
    <location>
        <begin position="377"/>
        <end position="460"/>
    </location>
</feature>
<evidence type="ECO:0000313" key="30">
    <source>
        <dbReference type="EMBL" id="PKK31953.1"/>
    </source>
</evidence>
<dbReference type="Pfam" id="PF13927">
    <property type="entry name" value="Ig_3"/>
    <property type="match status" value="1"/>
</dbReference>
<dbReference type="FunFam" id="2.60.40.10:FF:001652">
    <property type="entry name" value="Uncharacterized protein"/>
    <property type="match status" value="3"/>
</dbReference>
<keyword evidence="16" id="KW-0460">Magnesium</keyword>
<dbReference type="CDD" id="cd23767">
    <property type="entry name" value="IQCD"/>
    <property type="match status" value="1"/>
</dbReference>
<dbReference type="PROSITE" id="PS50096">
    <property type="entry name" value="IQ"/>
    <property type="match status" value="1"/>
</dbReference>
<feature type="domain" description="Ig-like" evidence="28">
    <location>
        <begin position="2918"/>
        <end position="3002"/>
    </location>
</feature>
<evidence type="ECO:0000256" key="22">
    <source>
        <dbReference type="ARBA" id="ARBA00048679"/>
    </source>
</evidence>
<feature type="domain" description="Ig-like" evidence="28">
    <location>
        <begin position="935"/>
        <end position="1013"/>
    </location>
</feature>
<evidence type="ECO:0000256" key="2">
    <source>
        <dbReference type="ARBA" id="ARBA00004123"/>
    </source>
</evidence>
<feature type="domain" description="Ig-like" evidence="28">
    <location>
        <begin position="1936"/>
        <end position="2029"/>
    </location>
</feature>
<feature type="domain" description="Ig-like" evidence="28">
    <location>
        <begin position="5244"/>
        <end position="5302"/>
    </location>
</feature>
<dbReference type="InterPro" id="IPR000048">
    <property type="entry name" value="IQ_motif_EF-hand-BS"/>
</dbReference>
<keyword evidence="18" id="KW-1015">Disulfide bond</keyword>
<feature type="domain" description="Ig-like" evidence="28">
    <location>
        <begin position="1665"/>
        <end position="1751"/>
    </location>
</feature>
<feature type="domain" description="Ig-like" evidence="28">
    <location>
        <begin position="10"/>
        <end position="100"/>
    </location>
</feature>
<evidence type="ECO:0000256" key="8">
    <source>
        <dbReference type="ARBA" id="ARBA00022527"/>
    </source>
</evidence>
<dbReference type="PANTHER" id="PTHR35971">
    <property type="entry name" value="SI:DKEY-31G6.6"/>
    <property type="match status" value="1"/>
</dbReference>
<keyword evidence="19" id="KW-0539">Nucleus</keyword>
<evidence type="ECO:0000256" key="1">
    <source>
        <dbReference type="ARBA" id="ARBA00001946"/>
    </source>
</evidence>
<comment type="similarity">
    <text evidence="4">Belongs to the protein kinase superfamily. CAMK Ser/Thr protein kinase family.</text>
</comment>
<feature type="domain" description="DH" evidence="27">
    <location>
        <begin position="6688"/>
        <end position="6873"/>
    </location>
</feature>
<evidence type="ECO:0000256" key="24">
    <source>
        <dbReference type="SAM" id="MobiDB-lite"/>
    </source>
</evidence>
<feature type="compositionally biased region" description="Polar residues" evidence="24">
    <location>
        <begin position="7407"/>
        <end position="7418"/>
    </location>
</feature>
<dbReference type="Pfam" id="PF00612">
    <property type="entry name" value="IQ"/>
    <property type="match status" value="1"/>
</dbReference>
<feature type="domain" description="Ig-like" evidence="28">
    <location>
        <begin position="1314"/>
        <end position="1383"/>
    </location>
</feature>
<dbReference type="FunFam" id="2.60.40.10:FF:000747">
    <property type="entry name" value="obscurin isoform X6"/>
    <property type="match status" value="1"/>
</dbReference>
<feature type="compositionally biased region" description="Polar residues" evidence="24">
    <location>
        <begin position="7378"/>
        <end position="7398"/>
    </location>
</feature>
<dbReference type="GO" id="GO:0005516">
    <property type="term" value="F:calmodulin binding"/>
    <property type="evidence" value="ECO:0007669"/>
    <property type="project" value="UniProtKB-KW"/>
</dbReference>
<feature type="domain" description="Ig-like" evidence="28">
    <location>
        <begin position="3187"/>
        <end position="3271"/>
    </location>
</feature>
<keyword evidence="8" id="KW-0723">Serine/threonine-protein kinase</keyword>
<dbReference type="FunFam" id="2.60.40.10:FF:001084">
    <property type="entry name" value="obscurin-like isoform X3"/>
    <property type="match status" value="2"/>
</dbReference>
<keyword evidence="10" id="KW-0808">Transferase</keyword>
<dbReference type="PANTHER" id="PTHR35971:SF4">
    <property type="entry name" value="OBSCURIN"/>
    <property type="match status" value="1"/>
</dbReference>
<dbReference type="GO" id="GO:0046872">
    <property type="term" value="F:metal ion binding"/>
    <property type="evidence" value="ECO:0007669"/>
    <property type="project" value="UniProtKB-KW"/>
</dbReference>
<dbReference type="InterPro" id="IPR055251">
    <property type="entry name" value="SOS1_NGEF_PH"/>
</dbReference>
<dbReference type="Gene3D" id="1.20.900.10">
    <property type="entry name" value="Dbl homology (DH) domain"/>
    <property type="match status" value="1"/>
</dbReference>
<dbReference type="GO" id="GO:0005524">
    <property type="term" value="F:ATP binding"/>
    <property type="evidence" value="ECO:0007669"/>
    <property type="project" value="UniProtKB-KW"/>
</dbReference>
<dbReference type="SMART" id="SM00233">
    <property type="entry name" value="PH"/>
    <property type="match status" value="1"/>
</dbReference>
<feature type="domain" description="Ig-like" evidence="28">
    <location>
        <begin position="3366"/>
        <end position="3448"/>
    </location>
</feature>
<evidence type="ECO:0000256" key="18">
    <source>
        <dbReference type="ARBA" id="ARBA00023157"/>
    </source>
</evidence>
<dbReference type="FunFam" id="2.60.40.10:FF:000502">
    <property type="entry name" value="obscurin-like protein 1 isoform X2"/>
    <property type="match status" value="1"/>
</dbReference>
<dbReference type="Pfam" id="PF00621">
    <property type="entry name" value="RhoGEF"/>
    <property type="match status" value="1"/>
</dbReference>
<feature type="compositionally biased region" description="Polar residues" evidence="24">
    <location>
        <begin position="7425"/>
        <end position="7436"/>
    </location>
</feature>
<accession>A0A2I0MQJ1</accession>
<feature type="domain" description="Ig-like" evidence="28">
    <location>
        <begin position="5886"/>
        <end position="5975"/>
    </location>
</feature>
<evidence type="ECO:0000256" key="5">
    <source>
        <dbReference type="ARBA" id="ARBA00012513"/>
    </source>
</evidence>